<evidence type="ECO:0000313" key="2">
    <source>
        <dbReference type="Proteomes" id="UP000030689"/>
    </source>
</evidence>
<protein>
    <submittedName>
        <fullName evidence="1">Uncharacterized protein</fullName>
    </submittedName>
</protein>
<reference evidence="1 2" key="1">
    <citation type="journal article" date="2013" name="Front. Plant Sci.">
        <title>The Reference Genome of the Halophytic Plant Eutrema salsugineum.</title>
        <authorList>
            <person name="Yang R."/>
            <person name="Jarvis D.E."/>
            <person name="Chen H."/>
            <person name="Beilstein M.A."/>
            <person name="Grimwood J."/>
            <person name="Jenkins J."/>
            <person name="Shu S."/>
            <person name="Prochnik S."/>
            <person name="Xin M."/>
            <person name="Ma C."/>
            <person name="Schmutz J."/>
            <person name="Wing R.A."/>
            <person name="Mitchell-Olds T."/>
            <person name="Schumaker K.S."/>
            <person name="Wang X."/>
        </authorList>
    </citation>
    <scope>NUCLEOTIDE SEQUENCE [LARGE SCALE GENOMIC DNA]</scope>
</reference>
<proteinExistence type="predicted"/>
<organism evidence="1 2">
    <name type="scientific">Eutrema salsugineum</name>
    <name type="common">Saltwater cress</name>
    <name type="synonym">Sisymbrium salsugineum</name>
    <dbReference type="NCBI Taxonomy" id="72664"/>
    <lineage>
        <taxon>Eukaryota</taxon>
        <taxon>Viridiplantae</taxon>
        <taxon>Streptophyta</taxon>
        <taxon>Embryophyta</taxon>
        <taxon>Tracheophyta</taxon>
        <taxon>Spermatophyta</taxon>
        <taxon>Magnoliopsida</taxon>
        <taxon>eudicotyledons</taxon>
        <taxon>Gunneridae</taxon>
        <taxon>Pentapetalae</taxon>
        <taxon>rosids</taxon>
        <taxon>malvids</taxon>
        <taxon>Brassicales</taxon>
        <taxon>Brassicaceae</taxon>
        <taxon>Eutremeae</taxon>
        <taxon>Eutrema</taxon>
    </lineage>
</organism>
<dbReference type="Proteomes" id="UP000030689">
    <property type="component" value="Unassembled WGS sequence"/>
</dbReference>
<evidence type="ECO:0000313" key="1">
    <source>
        <dbReference type="EMBL" id="ESQ33459.1"/>
    </source>
</evidence>
<dbReference type="KEGG" id="eus:EUTSA_v10009584mg"/>
<accession>V4KQ33</accession>
<name>V4KQ33_EUTSA</name>
<dbReference type="EMBL" id="KI517683">
    <property type="protein sequence ID" value="ESQ33459.1"/>
    <property type="molecule type" value="Genomic_DNA"/>
</dbReference>
<sequence>MTIKAAKSSQSERDLQHRTSPLHLHVVPVAEKLLHMASEFATPEIAPSNLDLMRWLSTPVAPSSLMLRRLTTQTLIFLIWRERNNRLHNSVSTPHPVIFKQIDRLAEKAIDLVIEMDKEQADTCIVSSYLQYVVIELLLPPLPLS</sequence>
<gene>
    <name evidence="1" type="ORF">EUTSA_v10009584mg</name>
</gene>
<keyword evidence="2" id="KW-1185">Reference proteome</keyword>
<dbReference type="AlphaFoldDB" id="V4KQ33"/>
<dbReference type="Gramene" id="ESQ33459">
    <property type="protein sequence ID" value="ESQ33459"/>
    <property type="gene ID" value="EUTSA_v10009584mg"/>
</dbReference>